<feature type="region of interest" description="Disordered" evidence="1">
    <location>
        <begin position="1"/>
        <end position="20"/>
    </location>
</feature>
<accession>A0A101PD38</accession>
<protein>
    <submittedName>
        <fullName evidence="3">Membrane-associated oxidoreductase</fullName>
    </submittedName>
</protein>
<evidence type="ECO:0000256" key="1">
    <source>
        <dbReference type="SAM" id="MobiDB-lite"/>
    </source>
</evidence>
<keyword evidence="2" id="KW-0472">Membrane</keyword>
<dbReference type="STRING" id="67386.AQI95_05835"/>
<comment type="caution">
    <text evidence="3">The sequence shown here is derived from an EMBL/GenBank/DDBJ whole genome shotgun (WGS) entry which is preliminary data.</text>
</comment>
<dbReference type="AlphaFoldDB" id="A0A101PD38"/>
<evidence type="ECO:0000256" key="2">
    <source>
        <dbReference type="SAM" id="Phobius"/>
    </source>
</evidence>
<gene>
    <name evidence="3" type="ORF">AQI95_05835</name>
</gene>
<evidence type="ECO:0000313" key="4">
    <source>
        <dbReference type="Proteomes" id="UP000053127"/>
    </source>
</evidence>
<name>A0A101PD38_9ACTN</name>
<sequence>MARQSPGVSETNELTPAETRVWRAFPRGESVDFSAEDEDPALDEARCAERTVRASVLRTLLLKAPQEEGEIAALKVTGARITGVLDLKYATIDAAVQLNHCRFDSVPDLYGAKLRQLDLSNSVLPGLASATLRVEGVLRMTDCRMRGPVRLGGAQISGALFMERARFTALDDSEPVLQLNQATVGDDLWAPEIRAHGQVRLTGASVAGRINVQDGEFDNPGGIALDAQNLIVGAHIRARCVRTRGRVELRGSRISGRLDLLHAHLSHPGDTALRASSCVIGELWLRGGDRIEGALNLRRSHIEILTLEPEMLPEQVHLSNLRYTVLSPHEPAERRLPMLEQDGGQYEPHSYEQLMAAYRHVGDDDAARLVQLAKQRRRRTTLVWYGRLWGHVQDATVGYGFRPLRAAGWLLSLMAMGSIAYGLHHPRPVKAGEAPDFNPVFYTLDLLLPIVDFGQGSAFAPEGWYQWLSYVLIITGWILATTIVTGVTRTVSRQ</sequence>
<reference evidence="3 4" key="1">
    <citation type="submission" date="2015-10" db="EMBL/GenBank/DDBJ databases">
        <title>Draft genome sequence of Streptomyces yokosukanensis DSM 40224, type strain for the species Streptomyces yokosukanensis.</title>
        <authorList>
            <person name="Ruckert C."/>
            <person name="Winkler A."/>
            <person name="Kalinowski J."/>
            <person name="Kampfer P."/>
            <person name="Glaeser S."/>
        </authorList>
    </citation>
    <scope>NUCLEOTIDE SEQUENCE [LARGE SCALE GENOMIC DNA]</scope>
    <source>
        <strain evidence="3 4">DSM 40224</strain>
    </source>
</reference>
<dbReference type="Proteomes" id="UP000053127">
    <property type="component" value="Unassembled WGS sequence"/>
</dbReference>
<organism evidence="3 4">
    <name type="scientific">Streptomyces yokosukanensis</name>
    <dbReference type="NCBI Taxonomy" id="67386"/>
    <lineage>
        <taxon>Bacteria</taxon>
        <taxon>Bacillati</taxon>
        <taxon>Actinomycetota</taxon>
        <taxon>Actinomycetes</taxon>
        <taxon>Kitasatosporales</taxon>
        <taxon>Streptomycetaceae</taxon>
        <taxon>Streptomyces</taxon>
    </lineage>
</organism>
<keyword evidence="4" id="KW-1185">Reference proteome</keyword>
<evidence type="ECO:0000313" key="3">
    <source>
        <dbReference type="EMBL" id="KUN09337.1"/>
    </source>
</evidence>
<feature type="compositionally biased region" description="Polar residues" evidence="1">
    <location>
        <begin position="1"/>
        <end position="14"/>
    </location>
</feature>
<dbReference type="EMBL" id="LMWN01000006">
    <property type="protein sequence ID" value="KUN09337.1"/>
    <property type="molecule type" value="Genomic_DNA"/>
</dbReference>
<proteinExistence type="predicted"/>
<feature type="transmembrane region" description="Helical" evidence="2">
    <location>
        <begin position="467"/>
        <end position="488"/>
    </location>
</feature>
<keyword evidence="2" id="KW-1133">Transmembrane helix</keyword>
<dbReference type="OrthoDB" id="5194370at2"/>
<keyword evidence="2" id="KW-0812">Transmembrane</keyword>
<dbReference type="RefSeq" id="WP_067118297.1">
    <property type="nucleotide sequence ID" value="NZ_JBFACD010000054.1"/>
</dbReference>